<proteinExistence type="predicted"/>
<dbReference type="STRING" id="1121883.SAMN02745226_00712"/>
<dbReference type="PROSITE" id="PS50887">
    <property type="entry name" value="GGDEF"/>
    <property type="match status" value="1"/>
</dbReference>
<sequence>MPSLHKLLTGEWVDPITRLPNKEFAQMVLQELKENNELFYVMHLKLDFQVSNNDIWNFVMSRVSSVIKHSVRIPKDFVCKLDNNDFCIVLHGIQDAEVKKIADRIRDSLHYLLLTYGPEKIKIDCQIEITTVGGAQDGDRNTL</sequence>
<protein>
    <submittedName>
        <fullName evidence="2">GGDEF domain-containing protein, diguanylate cyclase (C-di-GMP synthetase) or its enzymatically inactive variants</fullName>
    </submittedName>
</protein>
<dbReference type="Gene3D" id="3.30.70.270">
    <property type="match status" value="1"/>
</dbReference>
<dbReference type="Proteomes" id="UP000184207">
    <property type="component" value="Unassembled WGS sequence"/>
</dbReference>
<evidence type="ECO:0000313" key="3">
    <source>
        <dbReference type="Proteomes" id="UP000184207"/>
    </source>
</evidence>
<dbReference type="AlphaFoldDB" id="A0A1M7SBT3"/>
<feature type="domain" description="GGDEF" evidence="1">
    <location>
        <begin position="37"/>
        <end position="143"/>
    </location>
</feature>
<keyword evidence="3" id="KW-1185">Reference proteome</keyword>
<dbReference type="OrthoDB" id="45183at2"/>
<evidence type="ECO:0000259" key="1">
    <source>
        <dbReference type="PROSITE" id="PS50887"/>
    </source>
</evidence>
<dbReference type="EMBL" id="FRDJ01000003">
    <property type="protein sequence ID" value="SHN55915.1"/>
    <property type="molecule type" value="Genomic_DNA"/>
</dbReference>
<organism evidence="2 3">
    <name type="scientific">Fervidobacterium gondwanense DSM 13020</name>
    <dbReference type="NCBI Taxonomy" id="1121883"/>
    <lineage>
        <taxon>Bacteria</taxon>
        <taxon>Thermotogati</taxon>
        <taxon>Thermotogota</taxon>
        <taxon>Thermotogae</taxon>
        <taxon>Thermotogales</taxon>
        <taxon>Fervidobacteriaceae</taxon>
        <taxon>Fervidobacterium</taxon>
    </lineage>
</organism>
<dbReference type="SUPFAM" id="SSF55073">
    <property type="entry name" value="Nucleotide cyclase"/>
    <property type="match status" value="1"/>
</dbReference>
<dbReference type="InterPro" id="IPR000160">
    <property type="entry name" value="GGDEF_dom"/>
</dbReference>
<dbReference type="RefSeq" id="WP_072758443.1">
    <property type="nucleotide sequence ID" value="NZ_FRDJ01000003.1"/>
</dbReference>
<dbReference type="InterPro" id="IPR043128">
    <property type="entry name" value="Rev_trsase/Diguanyl_cyclase"/>
</dbReference>
<evidence type="ECO:0000313" key="2">
    <source>
        <dbReference type="EMBL" id="SHN55915.1"/>
    </source>
</evidence>
<accession>A0A1M7SBT3</accession>
<dbReference type="InterPro" id="IPR029787">
    <property type="entry name" value="Nucleotide_cyclase"/>
</dbReference>
<reference evidence="3" key="1">
    <citation type="submission" date="2016-12" db="EMBL/GenBank/DDBJ databases">
        <authorList>
            <person name="Varghese N."/>
            <person name="Submissions S."/>
        </authorList>
    </citation>
    <scope>NUCLEOTIDE SEQUENCE [LARGE SCALE GENOMIC DNA]</scope>
    <source>
        <strain evidence="3">DSM 13020</strain>
    </source>
</reference>
<dbReference type="Pfam" id="PF00990">
    <property type="entry name" value="GGDEF"/>
    <property type="match status" value="1"/>
</dbReference>
<gene>
    <name evidence="2" type="ORF">SAMN02745226_00712</name>
</gene>
<name>A0A1M7SBT3_FERGO</name>